<organism evidence="9 10">
    <name type="scientific">Zasmidium cellare</name>
    <name type="common">Wine cellar mold</name>
    <name type="synonym">Racodium cellare</name>
    <dbReference type="NCBI Taxonomy" id="395010"/>
    <lineage>
        <taxon>Eukaryota</taxon>
        <taxon>Fungi</taxon>
        <taxon>Dikarya</taxon>
        <taxon>Ascomycota</taxon>
        <taxon>Pezizomycotina</taxon>
        <taxon>Dothideomycetes</taxon>
        <taxon>Dothideomycetidae</taxon>
        <taxon>Mycosphaerellales</taxon>
        <taxon>Mycosphaerellaceae</taxon>
        <taxon>Zasmidium</taxon>
    </lineage>
</organism>
<comment type="caution">
    <text evidence="9">The sequence shown here is derived from an EMBL/GenBank/DDBJ whole genome shotgun (WGS) entry which is preliminary data.</text>
</comment>
<evidence type="ECO:0000256" key="8">
    <source>
        <dbReference type="SAM" id="Phobius"/>
    </source>
</evidence>
<dbReference type="SUPFAM" id="SSF81343">
    <property type="entry name" value="Fumarate reductase respiratory complex transmembrane subunits"/>
    <property type="match status" value="1"/>
</dbReference>
<feature type="transmembrane region" description="Helical" evidence="8">
    <location>
        <begin position="90"/>
        <end position="111"/>
    </location>
</feature>
<dbReference type="InterPro" id="IPR034804">
    <property type="entry name" value="SQR/QFR_C/D"/>
</dbReference>
<dbReference type="Proteomes" id="UP001305779">
    <property type="component" value="Unassembled WGS sequence"/>
</dbReference>
<evidence type="ECO:0000256" key="1">
    <source>
        <dbReference type="ARBA" id="ARBA00004141"/>
    </source>
</evidence>
<keyword evidence="6" id="KW-0408">Iron</keyword>
<protein>
    <recommendedName>
        <fullName evidence="11">Succinate dehydrogenase subunit C</fullName>
    </recommendedName>
</protein>
<name>A0ABR0EKF4_ZASCE</name>
<dbReference type="Pfam" id="PF01127">
    <property type="entry name" value="Sdh_cyt"/>
    <property type="match status" value="1"/>
</dbReference>
<evidence type="ECO:0000256" key="6">
    <source>
        <dbReference type="ARBA" id="ARBA00023004"/>
    </source>
</evidence>
<evidence type="ECO:0000313" key="9">
    <source>
        <dbReference type="EMBL" id="KAK4501761.1"/>
    </source>
</evidence>
<sequence length="186" mass="20219">MLAQRIAQQSLRRLAAQPNAYRFAAPAAIATGAFNTSQRRLVAAQAVPEHEARDSILAKQRLNRPVAPHLAIYQPQITWYGSAFNRITGCVLSGGFYIYGALYLIAPVLGWHVESAVVAASFAAWPVILQILAKTSVGFFFTFHCMNGIRHLTWDTASMITNKKVAQTGWFVVGASALGALALAFI</sequence>
<keyword evidence="2" id="KW-0349">Heme</keyword>
<dbReference type="PANTHER" id="PTHR10978">
    <property type="entry name" value="SUCCINATE DEHYDROGENASE CYTOCHROME B560 SUBUNIT"/>
    <property type="match status" value="1"/>
</dbReference>
<dbReference type="PROSITE" id="PS01001">
    <property type="entry name" value="SDH_CYT_2"/>
    <property type="match status" value="1"/>
</dbReference>
<keyword evidence="5 8" id="KW-1133">Transmembrane helix</keyword>
<keyword evidence="3 8" id="KW-0812">Transmembrane</keyword>
<evidence type="ECO:0000313" key="10">
    <source>
        <dbReference type="Proteomes" id="UP001305779"/>
    </source>
</evidence>
<dbReference type="InterPro" id="IPR014314">
    <property type="entry name" value="Succ_DH_cytb556"/>
</dbReference>
<evidence type="ECO:0000256" key="5">
    <source>
        <dbReference type="ARBA" id="ARBA00022989"/>
    </source>
</evidence>
<feature type="transmembrane region" description="Helical" evidence="8">
    <location>
        <begin position="165"/>
        <end position="185"/>
    </location>
</feature>
<dbReference type="EMBL" id="JAXOVC010000005">
    <property type="protein sequence ID" value="KAK4501761.1"/>
    <property type="molecule type" value="Genomic_DNA"/>
</dbReference>
<dbReference type="PANTHER" id="PTHR10978:SF5">
    <property type="entry name" value="SUCCINATE DEHYDROGENASE CYTOCHROME B560 SUBUNIT, MITOCHONDRIAL"/>
    <property type="match status" value="1"/>
</dbReference>
<keyword evidence="4" id="KW-0479">Metal-binding</keyword>
<dbReference type="Gene3D" id="1.20.1300.10">
    <property type="entry name" value="Fumarate reductase/succinate dehydrogenase, transmembrane subunit"/>
    <property type="match status" value="1"/>
</dbReference>
<dbReference type="CDD" id="cd03499">
    <property type="entry name" value="SQR_TypeC_SdhC"/>
    <property type="match status" value="1"/>
</dbReference>
<keyword evidence="7 8" id="KW-0472">Membrane</keyword>
<accession>A0ABR0EKF4</accession>
<evidence type="ECO:0000256" key="3">
    <source>
        <dbReference type="ARBA" id="ARBA00022692"/>
    </source>
</evidence>
<reference evidence="9 10" key="1">
    <citation type="journal article" date="2023" name="G3 (Bethesda)">
        <title>A chromosome-level genome assembly of Zasmidium syzygii isolated from banana leaves.</title>
        <authorList>
            <person name="van Westerhoven A.C."/>
            <person name="Mehrabi R."/>
            <person name="Talebi R."/>
            <person name="Steentjes M.B.F."/>
            <person name="Corcolon B."/>
            <person name="Chong P.A."/>
            <person name="Kema G.H.J."/>
            <person name="Seidl M.F."/>
        </authorList>
    </citation>
    <scope>NUCLEOTIDE SEQUENCE [LARGE SCALE GENOMIC DNA]</scope>
    <source>
        <strain evidence="9 10">P124</strain>
    </source>
</reference>
<evidence type="ECO:0000256" key="4">
    <source>
        <dbReference type="ARBA" id="ARBA00022723"/>
    </source>
</evidence>
<comment type="subcellular location">
    <subcellularLocation>
        <location evidence="1">Membrane</location>
        <topology evidence="1">Multi-pass membrane protein</topology>
    </subcellularLocation>
</comment>
<feature type="transmembrane region" description="Helical" evidence="8">
    <location>
        <begin position="123"/>
        <end position="144"/>
    </location>
</feature>
<proteinExistence type="predicted"/>
<keyword evidence="10" id="KW-1185">Reference proteome</keyword>
<dbReference type="InterPro" id="IPR000701">
    <property type="entry name" value="SuccDH_FuR_B_TM-su"/>
</dbReference>
<evidence type="ECO:0000256" key="7">
    <source>
        <dbReference type="ARBA" id="ARBA00023136"/>
    </source>
</evidence>
<dbReference type="InterPro" id="IPR018495">
    <property type="entry name" value="Succ_DH_cyt_bsu_CS"/>
</dbReference>
<evidence type="ECO:0008006" key="11">
    <source>
        <dbReference type="Google" id="ProtNLM"/>
    </source>
</evidence>
<dbReference type="NCBIfam" id="TIGR02970">
    <property type="entry name" value="succ_dehyd_cytB"/>
    <property type="match status" value="1"/>
</dbReference>
<evidence type="ECO:0000256" key="2">
    <source>
        <dbReference type="ARBA" id="ARBA00022617"/>
    </source>
</evidence>
<gene>
    <name evidence="9" type="ORF">PRZ48_007570</name>
</gene>